<name>A0A0V1HB10_9BILA</name>
<keyword evidence="1" id="KW-0472">Membrane</keyword>
<gene>
    <name evidence="2" type="ORF">T11_1529</name>
</gene>
<keyword evidence="1" id="KW-1133">Transmembrane helix</keyword>
<evidence type="ECO:0000313" key="2">
    <source>
        <dbReference type="EMBL" id="KRZ07253.1"/>
    </source>
</evidence>
<organism evidence="2 3">
    <name type="scientific">Trichinella zimbabwensis</name>
    <dbReference type="NCBI Taxonomy" id="268475"/>
    <lineage>
        <taxon>Eukaryota</taxon>
        <taxon>Metazoa</taxon>
        <taxon>Ecdysozoa</taxon>
        <taxon>Nematoda</taxon>
        <taxon>Enoplea</taxon>
        <taxon>Dorylaimia</taxon>
        <taxon>Trichinellida</taxon>
        <taxon>Trichinellidae</taxon>
        <taxon>Trichinella</taxon>
    </lineage>
</organism>
<accession>A0A0V1HB10</accession>
<dbReference type="Proteomes" id="UP000055024">
    <property type="component" value="Unassembled WGS sequence"/>
</dbReference>
<dbReference type="EMBL" id="JYDP01000105">
    <property type="protein sequence ID" value="KRZ07253.1"/>
    <property type="molecule type" value="Genomic_DNA"/>
</dbReference>
<comment type="caution">
    <text evidence="2">The sequence shown here is derived from an EMBL/GenBank/DDBJ whole genome shotgun (WGS) entry which is preliminary data.</text>
</comment>
<reference evidence="2 3" key="1">
    <citation type="submission" date="2015-01" db="EMBL/GenBank/DDBJ databases">
        <title>Evolution of Trichinella species and genotypes.</title>
        <authorList>
            <person name="Korhonen P.K."/>
            <person name="Edoardo P."/>
            <person name="Giuseppe L.R."/>
            <person name="Gasser R.B."/>
        </authorList>
    </citation>
    <scope>NUCLEOTIDE SEQUENCE [LARGE SCALE GENOMIC DNA]</scope>
    <source>
        <strain evidence="2">ISS1029</strain>
    </source>
</reference>
<evidence type="ECO:0000313" key="3">
    <source>
        <dbReference type="Proteomes" id="UP000055024"/>
    </source>
</evidence>
<proteinExistence type="predicted"/>
<sequence length="64" mass="7266">MNTKKLVGLHYCTSKKNHVKFSDDSDKSAGKIHGLHAYAFINMFSLALNFIVSQTIYILITKYV</sequence>
<keyword evidence="1" id="KW-0812">Transmembrane</keyword>
<protein>
    <submittedName>
        <fullName evidence="2">Uncharacterized protein</fullName>
    </submittedName>
</protein>
<evidence type="ECO:0000256" key="1">
    <source>
        <dbReference type="SAM" id="Phobius"/>
    </source>
</evidence>
<feature type="transmembrane region" description="Helical" evidence="1">
    <location>
        <begin position="37"/>
        <end position="60"/>
    </location>
</feature>
<dbReference type="AlphaFoldDB" id="A0A0V1HB10"/>
<keyword evidence="3" id="KW-1185">Reference proteome</keyword>